<comment type="caution">
    <text evidence="4">The sequence shown here is derived from an EMBL/GenBank/DDBJ whole genome shotgun (WGS) entry which is preliminary data.</text>
</comment>
<sequence length="503" mass="57423">MKRIGVIEIGANSVTLTLNEVEEDGYFRQIDELTTSIRLCQDLIDGTELSSEKLNITLSNLRAFKSMCQVSGAKKIIAVATETFRTASNSDELLNLIKNELDIDITILDVDKEIYYNFLGVVNTIYFKNSLIVDIEGTATHLAWVKDGEIEKHYSIPAGTLNLTSEYNLKDRILREDLEAAKSTINDLIHECTWLKNSSFDSIIAVGGTIKALGRMDRIRKRYPFDIEHNYTLTDIDVHEIYNLLKCKSLKQRKQVPGLPFERADIIVAGLCIFHNILSYTSTSNVITSARGLRDGIIYEYLQDNYDYEKNMLVFSIKGIMNKLNINKNHAKHVYEISQNIFEDLKPIHRLDDSYRRILITSALLHDCGISIDYYNHHKHSFYVILNSSINGLSQKELLMSAAIAACHRNNQYHIPFPQYTSIINRIDIKAIEYIGSILKIAEGLDRSLEGTVSDIHATIDNETVKLEVKSQLDLELEIRQAMRSARSFKEIYNRDLVIEKVN</sequence>
<protein>
    <submittedName>
        <fullName evidence="4">Ppx/GppA family phosphatase</fullName>
    </submittedName>
</protein>
<name>A0ABS7L0U9_CLOSR</name>
<accession>A0ABS7L0U9</accession>
<dbReference type="InterPro" id="IPR048950">
    <property type="entry name" value="Ppx_GppA_C"/>
</dbReference>
<feature type="domain" description="Ppx/GppA phosphatase N-terminal" evidence="2">
    <location>
        <begin position="24"/>
        <end position="303"/>
    </location>
</feature>
<comment type="similarity">
    <text evidence="1">Belongs to the GppA/Ppx family.</text>
</comment>
<dbReference type="InterPro" id="IPR043129">
    <property type="entry name" value="ATPase_NBD"/>
</dbReference>
<dbReference type="Gene3D" id="3.30.420.150">
    <property type="entry name" value="Exopolyphosphatase. Domain 2"/>
    <property type="match status" value="1"/>
</dbReference>
<evidence type="ECO:0000256" key="1">
    <source>
        <dbReference type="ARBA" id="ARBA00007125"/>
    </source>
</evidence>
<dbReference type="Gene3D" id="1.10.3210.10">
    <property type="entry name" value="Hypothetical protein af1432"/>
    <property type="match status" value="1"/>
</dbReference>
<dbReference type="RefSeq" id="WP_221861721.1">
    <property type="nucleotide sequence ID" value="NZ_JAIKTU010000011.1"/>
</dbReference>
<dbReference type="EMBL" id="JAIKTU010000011">
    <property type="protein sequence ID" value="MBY0756472.1"/>
    <property type="molecule type" value="Genomic_DNA"/>
</dbReference>
<dbReference type="CDD" id="cd24052">
    <property type="entry name" value="ASKHA_NBD_HpPPX-GppA-like"/>
    <property type="match status" value="1"/>
</dbReference>
<gene>
    <name evidence="4" type="ORF">K5V21_13540</name>
</gene>
<evidence type="ECO:0000259" key="2">
    <source>
        <dbReference type="Pfam" id="PF02541"/>
    </source>
</evidence>
<dbReference type="InterPro" id="IPR050273">
    <property type="entry name" value="GppA/Ppx_hydrolase"/>
</dbReference>
<dbReference type="Pfam" id="PF21447">
    <property type="entry name" value="Ppx-GppA_III"/>
    <property type="match status" value="1"/>
</dbReference>
<dbReference type="SUPFAM" id="SSF109604">
    <property type="entry name" value="HD-domain/PDEase-like"/>
    <property type="match status" value="1"/>
</dbReference>
<reference evidence="4 5" key="1">
    <citation type="journal article" date="2021" name="Cell Host Microbe">
        <title>in vivo commensal control of Clostridioides difficile virulence.</title>
        <authorList>
            <person name="Girinathan B.P."/>
            <person name="Dibenedetto N."/>
            <person name="Worley J.N."/>
            <person name="Peltier J."/>
            <person name="Arrieta-Ortiz M.L."/>
            <person name="Rupa Christinal Immanuel S."/>
            <person name="Lavin R."/>
            <person name="Delaney M.L."/>
            <person name="Cummins C."/>
            <person name="Hoffmann M."/>
            <person name="Luo Y."/>
            <person name="Gonzalez-Escalona N."/>
            <person name="Allard M."/>
            <person name="Onderdonk A.B."/>
            <person name="Gerber G.K."/>
            <person name="Sonenshein A.L."/>
            <person name="Baliga N."/>
            <person name="Dupuy B."/>
            <person name="Bry L."/>
        </authorList>
    </citation>
    <scope>NUCLEOTIDE SEQUENCE [LARGE SCALE GENOMIC DNA]</scope>
    <source>
        <strain evidence="4 5">DSM 599</strain>
    </source>
</reference>
<keyword evidence="5" id="KW-1185">Reference proteome</keyword>
<evidence type="ECO:0000313" key="5">
    <source>
        <dbReference type="Proteomes" id="UP001299068"/>
    </source>
</evidence>
<dbReference type="SUPFAM" id="SSF53067">
    <property type="entry name" value="Actin-like ATPase domain"/>
    <property type="match status" value="2"/>
</dbReference>
<dbReference type="Proteomes" id="UP001299068">
    <property type="component" value="Unassembled WGS sequence"/>
</dbReference>
<proteinExistence type="inferred from homology"/>
<dbReference type="PANTHER" id="PTHR30005">
    <property type="entry name" value="EXOPOLYPHOSPHATASE"/>
    <property type="match status" value="1"/>
</dbReference>
<organism evidence="4 5">
    <name type="scientific">Clostridium sardiniense</name>
    <name type="common">Clostridium absonum</name>
    <dbReference type="NCBI Taxonomy" id="29369"/>
    <lineage>
        <taxon>Bacteria</taxon>
        <taxon>Bacillati</taxon>
        <taxon>Bacillota</taxon>
        <taxon>Clostridia</taxon>
        <taxon>Eubacteriales</taxon>
        <taxon>Clostridiaceae</taxon>
        <taxon>Clostridium</taxon>
    </lineage>
</organism>
<evidence type="ECO:0000313" key="4">
    <source>
        <dbReference type="EMBL" id="MBY0756472.1"/>
    </source>
</evidence>
<evidence type="ECO:0000259" key="3">
    <source>
        <dbReference type="Pfam" id="PF21447"/>
    </source>
</evidence>
<dbReference type="Gene3D" id="3.30.420.40">
    <property type="match status" value="1"/>
</dbReference>
<dbReference type="Pfam" id="PF02541">
    <property type="entry name" value="Ppx-GppA"/>
    <property type="match status" value="1"/>
</dbReference>
<feature type="domain" description="Ppx/GppA phosphatase C-terminal" evidence="3">
    <location>
        <begin position="316"/>
        <end position="471"/>
    </location>
</feature>
<dbReference type="PANTHER" id="PTHR30005:SF0">
    <property type="entry name" value="RETROGRADE REGULATION PROTEIN 2"/>
    <property type="match status" value="1"/>
</dbReference>
<dbReference type="InterPro" id="IPR003695">
    <property type="entry name" value="Ppx_GppA_N"/>
</dbReference>